<dbReference type="PANTHER" id="PTHR31072">
    <property type="entry name" value="TRANSCRIPTION FACTOR TCP4-RELATED"/>
    <property type="match status" value="1"/>
</dbReference>
<protein>
    <recommendedName>
        <fullName evidence="8">TCP domain-containing protein</fullName>
    </recommendedName>
</protein>
<evidence type="ECO:0000256" key="5">
    <source>
        <dbReference type="ARBA" id="ARBA00023242"/>
    </source>
</evidence>
<evidence type="ECO:0000256" key="3">
    <source>
        <dbReference type="ARBA" id="ARBA00023125"/>
    </source>
</evidence>
<comment type="caution">
    <text evidence="9">The sequence shown here is derived from an EMBL/GenBank/DDBJ whole genome shotgun (WGS) entry which is preliminary data.</text>
</comment>
<comment type="subcellular location">
    <subcellularLocation>
        <location evidence="1">Nucleus</location>
    </subcellularLocation>
</comment>
<evidence type="ECO:0000256" key="1">
    <source>
        <dbReference type="ARBA" id="ARBA00004123"/>
    </source>
</evidence>
<feature type="domain" description="TCP" evidence="8">
    <location>
        <begin position="212"/>
        <end position="266"/>
    </location>
</feature>
<keyword evidence="3" id="KW-0238">DNA-binding</keyword>
<gene>
    <name evidence="9" type="ORF">K7X08_020124</name>
</gene>
<comment type="similarity">
    <text evidence="6">Belongs to the UreF family.</text>
</comment>
<evidence type="ECO:0000313" key="9">
    <source>
        <dbReference type="EMBL" id="KAJ8552731.1"/>
    </source>
</evidence>
<dbReference type="InterPro" id="IPR005333">
    <property type="entry name" value="Transcription_factor_TCP"/>
</dbReference>
<proteinExistence type="inferred from homology"/>
<keyword evidence="5" id="KW-0539">Nucleus</keyword>
<evidence type="ECO:0000256" key="2">
    <source>
        <dbReference type="ARBA" id="ARBA00023015"/>
    </source>
</evidence>
<dbReference type="Pfam" id="PF01730">
    <property type="entry name" value="UreF"/>
    <property type="match status" value="1"/>
</dbReference>
<dbReference type="Pfam" id="PF03634">
    <property type="entry name" value="TCP"/>
    <property type="match status" value="1"/>
</dbReference>
<name>A0A9Q1M946_9SOLA</name>
<reference evidence="10" key="1">
    <citation type="journal article" date="2023" name="Proc. Natl. Acad. Sci. U.S.A.">
        <title>Genomic and structural basis for evolution of tropane alkaloid biosynthesis.</title>
        <authorList>
            <person name="Wanga Y.-J."/>
            <person name="Taina T."/>
            <person name="Yua J.-Y."/>
            <person name="Lia J."/>
            <person name="Xua B."/>
            <person name="Chenc J."/>
            <person name="D'Auriad J.C."/>
            <person name="Huanga J.-P."/>
            <person name="Huanga S.-X."/>
        </authorList>
    </citation>
    <scope>NUCLEOTIDE SEQUENCE [LARGE SCALE GENOMIC DNA]</scope>
    <source>
        <strain evidence="10">cv. KIB-2019</strain>
    </source>
</reference>
<dbReference type="PANTHER" id="PTHR31072:SF1">
    <property type="entry name" value="TRANSCRIPTION FACTOR TCP9"/>
    <property type="match status" value="1"/>
</dbReference>
<dbReference type="Gene3D" id="1.10.4190.10">
    <property type="entry name" value="Urease accessory protein UreF"/>
    <property type="match status" value="1"/>
</dbReference>
<dbReference type="InterPro" id="IPR002639">
    <property type="entry name" value="UreF"/>
</dbReference>
<dbReference type="EMBL" id="JAJAGQ010000009">
    <property type="protein sequence ID" value="KAJ8552731.1"/>
    <property type="molecule type" value="Genomic_DNA"/>
</dbReference>
<dbReference type="InterPro" id="IPR038277">
    <property type="entry name" value="UreF_sf"/>
</dbReference>
<dbReference type="GO" id="GO:0043565">
    <property type="term" value="F:sequence-specific DNA binding"/>
    <property type="evidence" value="ECO:0007669"/>
    <property type="project" value="TreeGrafter"/>
</dbReference>
<dbReference type="AlphaFoldDB" id="A0A9Q1M946"/>
<evidence type="ECO:0000313" key="10">
    <source>
        <dbReference type="Proteomes" id="UP001152561"/>
    </source>
</evidence>
<keyword evidence="10" id="KW-1185">Reference proteome</keyword>
<accession>A0A9Q1M946</accession>
<sequence>MREMSLTSGAVRFNHAPIFGLVYGLLGLNAETSQKAYMFTTMRDVVSAATRLNLVGPLGAAVLQHQFAASAEELSKKWMNRPVEEACQTSPLLDTGLARGTLSSFSLYGTQTTSGAPFSLSYLLLYLVISAKMASNDNNNQNIEPEDDDEVHNSKILSVDPLLGDSEEYTIAAVGPSPTPSTNIVPLLKEEPEENKEGLSMQLQKQPGKRSSKDRHTKVEGRGRRIRMPAACAARIFQLTRELGHKSDGETIRWLLERSEPAIIEATGTGTVPAIAVSVNGTLKIPTTCNNEGESSIKRRKRAANSEFYEPSNFAPVAPIVPQGVVPVWPVGSGNGTTFYTTIGAGPQLWATPIFNVPGIGYASEVQVNSSLSAMAPSSSSTSVTTNTTTTTQMLRDFTLEIYDKRELQFMVGSGSSENDQTSSSKSVG</sequence>
<evidence type="ECO:0000259" key="8">
    <source>
        <dbReference type="PROSITE" id="PS51369"/>
    </source>
</evidence>
<organism evidence="9 10">
    <name type="scientific">Anisodus acutangulus</name>
    <dbReference type="NCBI Taxonomy" id="402998"/>
    <lineage>
        <taxon>Eukaryota</taxon>
        <taxon>Viridiplantae</taxon>
        <taxon>Streptophyta</taxon>
        <taxon>Embryophyta</taxon>
        <taxon>Tracheophyta</taxon>
        <taxon>Spermatophyta</taxon>
        <taxon>Magnoliopsida</taxon>
        <taxon>eudicotyledons</taxon>
        <taxon>Gunneridae</taxon>
        <taxon>Pentapetalae</taxon>
        <taxon>asterids</taxon>
        <taxon>lamiids</taxon>
        <taxon>Solanales</taxon>
        <taxon>Solanaceae</taxon>
        <taxon>Solanoideae</taxon>
        <taxon>Hyoscyameae</taxon>
        <taxon>Anisodus</taxon>
    </lineage>
</organism>
<dbReference type="GO" id="GO:0003700">
    <property type="term" value="F:DNA-binding transcription factor activity"/>
    <property type="evidence" value="ECO:0007669"/>
    <property type="project" value="InterPro"/>
</dbReference>
<keyword evidence="2" id="KW-0805">Transcription regulation</keyword>
<evidence type="ECO:0000256" key="6">
    <source>
        <dbReference type="ARBA" id="ARBA00046339"/>
    </source>
</evidence>
<dbReference type="GO" id="GO:0005634">
    <property type="term" value="C:nucleus"/>
    <property type="evidence" value="ECO:0007669"/>
    <property type="project" value="UniProtKB-SubCell"/>
</dbReference>
<dbReference type="Proteomes" id="UP001152561">
    <property type="component" value="Unassembled WGS sequence"/>
</dbReference>
<dbReference type="InterPro" id="IPR017887">
    <property type="entry name" value="TF_TCP_subgr"/>
</dbReference>
<keyword evidence="4" id="KW-0804">Transcription</keyword>
<dbReference type="PROSITE" id="PS51369">
    <property type="entry name" value="TCP"/>
    <property type="match status" value="1"/>
</dbReference>
<dbReference type="OrthoDB" id="1928965at2759"/>
<evidence type="ECO:0000256" key="7">
    <source>
        <dbReference type="SAM" id="MobiDB-lite"/>
    </source>
</evidence>
<evidence type="ECO:0000256" key="4">
    <source>
        <dbReference type="ARBA" id="ARBA00023163"/>
    </source>
</evidence>
<dbReference type="GO" id="GO:0016151">
    <property type="term" value="F:nickel cation binding"/>
    <property type="evidence" value="ECO:0007669"/>
    <property type="project" value="InterPro"/>
</dbReference>
<feature type="region of interest" description="Disordered" evidence="7">
    <location>
        <begin position="193"/>
        <end position="221"/>
    </location>
</feature>
<feature type="compositionally biased region" description="Basic residues" evidence="7">
    <location>
        <begin position="207"/>
        <end position="216"/>
    </location>
</feature>